<dbReference type="AlphaFoldDB" id="A0A1W1I1U8"/>
<accession>A0A1W1I1U8</accession>
<name>A0A1W1I1U8_9BACT</name>
<sequence>MMQSMSLGLRLREGLAYPVKRGSEGSLSIWWRNEDAERR</sequence>
<organism evidence="1 2">
    <name type="scientific">Nitrospira japonica</name>
    <dbReference type="NCBI Taxonomy" id="1325564"/>
    <lineage>
        <taxon>Bacteria</taxon>
        <taxon>Pseudomonadati</taxon>
        <taxon>Nitrospirota</taxon>
        <taxon>Nitrospiria</taxon>
        <taxon>Nitrospirales</taxon>
        <taxon>Nitrospiraceae</taxon>
        <taxon>Nitrospira</taxon>
    </lineage>
</organism>
<proteinExistence type="predicted"/>
<dbReference type="STRING" id="1325564.NSJP_0814"/>
<protein>
    <submittedName>
        <fullName evidence="1">Uncharacterized protein</fullName>
    </submittedName>
</protein>
<dbReference type="Proteomes" id="UP000192042">
    <property type="component" value="Chromosome I"/>
</dbReference>
<dbReference type="EMBL" id="LT828648">
    <property type="protein sequence ID" value="SLM46986.1"/>
    <property type="molecule type" value="Genomic_DNA"/>
</dbReference>
<gene>
    <name evidence="1" type="ORF">NSJP_0814</name>
</gene>
<evidence type="ECO:0000313" key="2">
    <source>
        <dbReference type="Proteomes" id="UP000192042"/>
    </source>
</evidence>
<evidence type="ECO:0000313" key="1">
    <source>
        <dbReference type="EMBL" id="SLM46986.1"/>
    </source>
</evidence>
<dbReference type="KEGG" id="nja:NSJP_0814"/>
<keyword evidence="2" id="KW-1185">Reference proteome</keyword>
<reference evidence="1 2" key="1">
    <citation type="submission" date="2017-03" db="EMBL/GenBank/DDBJ databases">
        <authorList>
            <person name="Afonso C.L."/>
            <person name="Miller P.J."/>
            <person name="Scott M.A."/>
            <person name="Spackman E."/>
            <person name="Goraichik I."/>
            <person name="Dimitrov K.M."/>
            <person name="Suarez D.L."/>
            <person name="Swayne D.E."/>
        </authorList>
    </citation>
    <scope>NUCLEOTIDE SEQUENCE [LARGE SCALE GENOMIC DNA]</scope>
    <source>
        <strain evidence="1">Genome sequencing of Nitrospira japonica strain NJ11</strain>
    </source>
</reference>